<dbReference type="SMART" id="SM00388">
    <property type="entry name" value="HisKA"/>
    <property type="match status" value="1"/>
</dbReference>
<keyword evidence="9" id="KW-0067">ATP-binding</keyword>
<comment type="caution">
    <text evidence="14">The sequence shown here is derived from an EMBL/GenBank/DDBJ whole genome shotgun (WGS) entry which is preliminary data.</text>
</comment>
<dbReference type="CDD" id="cd00075">
    <property type="entry name" value="HATPase"/>
    <property type="match status" value="1"/>
</dbReference>
<dbReference type="SMART" id="SM00387">
    <property type="entry name" value="HATPase_c"/>
    <property type="match status" value="1"/>
</dbReference>
<gene>
    <name evidence="14" type="ORF">H9811_06145</name>
</gene>
<evidence type="ECO:0000256" key="11">
    <source>
        <dbReference type="SAM" id="Phobius"/>
    </source>
</evidence>
<dbReference type="AlphaFoldDB" id="A0A9D2EQN2"/>
<comment type="subcellular location">
    <subcellularLocation>
        <location evidence="2">Cell membrane</location>
        <topology evidence="2">Multi-pass membrane protein</topology>
    </subcellularLocation>
</comment>
<dbReference type="EMBL" id="DXBP01000039">
    <property type="protein sequence ID" value="HIZ42124.1"/>
    <property type="molecule type" value="Genomic_DNA"/>
</dbReference>
<dbReference type="GO" id="GO:0000155">
    <property type="term" value="F:phosphorelay sensor kinase activity"/>
    <property type="evidence" value="ECO:0007669"/>
    <property type="project" value="InterPro"/>
</dbReference>
<dbReference type="Pfam" id="PF02518">
    <property type="entry name" value="HATPase_c"/>
    <property type="match status" value="1"/>
</dbReference>
<evidence type="ECO:0000256" key="7">
    <source>
        <dbReference type="ARBA" id="ARBA00022741"/>
    </source>
</evidence>
<evidence type="ECO:0000256" key="3">
    <source>
        <dbReference type="ARBA" id="ARBA00012438"/>
    </source>
</evidence>
<evidence type="ECO:0000256" key="6">
    <source>
        <dbReference type="ARBA" id="ARBA00022679"/>
    </source>
</evidence>
<evidence type="ECO:0000256" key="5">
    <source>
        <dbReference type="ARBA" id="ARBA00022553"/>
    </source>
</evidence>
<proteinExistence type="predicted"/>
<dbReference type="PROSITE" id="PS50885">
    <property type="entry name" value="HAMP"/>
    <property type="match status" value="1"/>
</dbReference>
<keyword evidence="11" id="KW-0812">Transmembrane</keyword>
<dbReference type="Pfam" id="PF00512">
    <property type="entry name" value="HisKA"/>
    <property type="match status" value="1"/>
</dbReference>
<sequence length="449" mass="48377">MRYLLCTALTCAIACLVWGMILLGIISSGLVLPAYSGSDATLQAMEKLPAMSADHFDPDALPALCRWVLLDGSVSPGESALPHHVLATNLSEKDLAQALVLGSPVLYQKFYRDVPLIDGTLCRLQYDFTTPYADPALRGILPDFQISMLVILALLLLLIILAMTRRAAARLQAKTELLTRACRTLAARDLTAPMPGPTHIKEYDSTLQTMNALQEELAASLKAQWALEQQRTERMAALTHDLKTPLTIIHGHAELLAEEGLSATEQPSVEAILRAAQRADQYLTALREINHAQISPSAMETIDLADFAAALCATGQALCAPRGLQFISAVPSVGIKFRGRKQDLIRAVENLLINAARFTPQGRKIFFQSYSDASGITFSVRNEGSAFPAAILQSGGQMLSTGDAARSDGHQGLGLYFARTVAESHGGHLHLSNAENGACAALWIPLIDS</sequence>
<keyword evidence="4" id="KW-1003">Cell membrane</keyword>
<dbReference type="GO" id="GO:0005524">
    <property type="term" value="F:ATP binding"/>
    <property type="evidence" value="ECO:0007669"/>
    <property type="project" value="UniProtKB-KW"/>
</dbReference>
<dbReference type="InterPro" id="IPR003661">
    <property type="entry name" value="HisK_dim/P_dom"/>
</dbReference>
<keyword evidence="8 14" id="KW-0418">Kinase</keyword>
<dbReference type="PANTHER" id="PTHR44936">
    <property type="entry name" value="SENSOR PROTEIN CREC"/>
    <property type="match status" value="1"/>
</dbReference>
<dbReference type="CDD" id="cd00082">
    <property type="entry name" value="HisKA"/>
    <property type="match status" value="1"/>
</dbReference>
<evidence type="ECO:0000256" key="2">
    <source>
        <dbReference type="ARBA" id="ARBA00004651"/>
    </source>
</evidence>
<dbReference type="InterPro" id="IPR005467">
    <property type="entry name" value="His_kinase_dom"/>
</dbReference>
<dbReference type="InterPro" id="IPR008358">
    <property type="entry name" value="Sig_transdc_His_kin/Pase_MprB"/>
</dbReference>
<dbReference type="PRINTS" id="PR01780">
    <property type="entry name" value="LANTIREGPROT"/>
</dbReference>
<reference evidence="14" key="2">
    <citation type="submission" date="2021-04" db="EMBL/GenBank/DDBJ databases">
        <authorList>
            <person name="Gilroy R."/>
        </authorList>
    </citation>
    <scope>NUCLEOTIDE SEQUENCE</scope>
    <source>
        <strain evidence="14">ChiSxjej1B13-11774</strain>
    </source>
</reference>
<evidence type="ECO:0000256" key="8">
    <source>
        <dbReference type="ARBA" id="ARBA00022777"/>
    </source>
</evidence>
<feature type="domain" description="Histidine kinase" evidence="12">
    <location>
        <begin position="237"/>
        <end position="448"/>
    </location>
</feature>
<reference evidence="14" key="1">
    <citation type="journal article" date="2021" name="PeerJ">
        <title>Extensive microbial diversity within the chicken gut microbiome revealed by metagenomics and culture.</title>
        <authorList>
            <person name="Gilroy R."/>
            <person name="Ravi A."/>
            <person name="Getino M."/>
            <person name="Pursley I."/>
            <person name="Horton D.L."/>
            <person name="Alikhan N.F."/>
            <person name="Baker D."/>
            <person name="Gharbi K."/>
            <person name="Hall N."/>
            <person name="Watson M."/>
            <person name="Adriaenssens E.M."/>
            <person name="Foster-Nyarko E."/>
            <person name="Jarju S."/>
            <person name="Secka A."/>
            <person name="Antonio M."/>
            <person name="Oren A."/>
            <person name="Chaudhuri R.R."/>
            <person name="La Ragione R."/>
            <person name="Hildebrand F."/>
            <person name="Pallen M.J."/>
        </authorList>
    </citation>
    <scope>NUCLEOTIDE SEQUENCE</scope>
    <source>
        <strain evidence="14">ChiSxjej1B13-11774</strain>
    </source>
</reference>
<dbReference type="InterPro" id="IPR050980">
    <property type="entry name" value="2C_sensor_his_kinase"/>
</dbReference>
<evidence type="ECO:0000259" key="12">
    <source>
        <dbReference type="PROSITE" id="PS50109"/>
    </source>
</evidence>
<dbReference type="PROSITE" id="PS50109">
    <property type="entry name" value="HIS_KIN"/>
    <property type="match status" value="1"/>
</dbReference>
<dbReference type="Proteomes" id="UP000824048">
    <property type="component" value="Unassembled WGS sequence"/>
</dbReference>
<keyword evidence="10" id="KW-0902">Two-component regulatory system</keyword>
<name>A0A9D2EQN2_9FIRM</name>
<feature type="transmembrane region" description="Helical" evidence="11">
    <location>
        <begin position="144"/>
        <end position="164"/>
    </location>
</feature>
<evidence type="ECO:0000313" key="15">
    <source>
        <dbReference type="Proteomes" id="UP000824048"/>
    </source>
</evidence>
<dbReference type="Gene3D" id="3.30.565.10">
    <property type="entry name" value="Histidine kinase-like ATPase, C-terminal domain"/>
    <property type="match status" value="1"/>
</dbReference>
<accession>A0A9D2EQN2</accession>
<dbReference type="SUPFAM" id="SSF47384">
    <property type="entry name" value="Homodimeric domain of signal transducing histidine kinase"/>
    <property type="match status" value="1"/>
</dbReference>
<dbReference type="InterPro" id="IPR003594">
    <property type="entry name" value="HATPase_dom"/>
</dbReference>
<evidence type="ECO:0000256" key="10">
    <source>
        <dbReference type="ARBA" id="ARBA00023012"/>
    </source>
</evidence>
<dbReference type="Gene3D" id="1.10.287.130">
    <property type="match status" value="1"/>
</dbReference>
<dbReference type="SUPFAM" id="SSF55874">
    <property type="entry name" value="ATPase domain of HSP90 chaperone/DNA topoisomerase II/histidine kinase"/>
    <property type="match status" value="1"/>
</dbReference>
<comment type="catalytic activity">
    <reaction evidence="1">
        <text>ATP + protein L-histidine = ADP + protein N-phospho-L-histidine.</text>
        <dbReference type="EC" id="2.7.13.3"/>
    </reaction>
</comment>
<organism evidence="14 15">
    <name type="scientific">Candidatus Gemmiger excrementigallinarum</name>
    <dbReference type="NCBI Taxonomy" id="2838609"/>
    <lineage>
        <taxon>Bacteria</taxon>
        <taxon>Bacillati</taxon>
        <taxon>Bacillota</taxon>
        <taxon>Clostridia</taxon>
        <taxon>Eubacteriales</taxon>
        <taxon>Gemmiger</taxon>
    </lineage>
</organism>
<keyword evidence="11" id="KW-0472">Membrane</keyword>
<dbReference type="GO" id="GO:0005886">
    <property type="term" value="C:plasma membrane"/>
    <property type="evidence" value="ECO:0007669"/>
    <property type="project" value="UniProtKB-SubCell"/>
</dbReference>
<evidence type="ECO:0000256" key="9">
    <source>
        <dbReference type="ARBA" id="ARBA00022840"/>
    </source>
</evidence>
<keyword evidence="11" id="KW-1133">Transmembrane helix</keyword>
<dbReference type="InterPro" id="IPR036097">
    <property type="entry name" value="HisK_dim/P_sf"/>
</dbReference>
<keyword evidence="6" id="KW-0808">Transferase</keyword>
<dbReference type="InterPro" id="IPR036890">
    <property type="entry name" value="HATPase_C_sf"/>
</dbReference>
<protein>
    <recommendedName>
        <fullName evidence="3">histidine kinase</fullName>
        <ecNumber evidence="3">2.7.13.3</ecNumber>
    </recommendedName>
</protein>
<evidence type="ECO:0000256" key="4">
    <source>
        <dbReference type="ARBA" id="ARBA00022475"/>
    </source>
</evidence>
<feature type="domain" description="HAMP" evidence="13">
    <location>
        <begin position="169"/>
        <end position="222"/>
    </location>
</feature>
<dbReference type="EC" id="2.7.13.3" evidence="3"/>
<evidence type="ECO:0000259" key="13">
    <source>
        <dbReference type="PROSITE" id="PS50885"/>
    </source>
</evidence>
<evidence type="ECO:0000256" key="1">
    <source>
        <dbReference type="ARBA" id="ARBA00000085"/>
    </source>
</evidence>
<dbReference type="PANTHER" id="PTHR44936:SF10">
    <property type="entry name" value="SENSOR PROTEIN RSTB"/>
    <property type="match status" value="1"/>
</dbReference>
<keyword evidence="7" id="KW-0547">Nucleotide-binding</keyword>
<dbReference type="InterPro" id="IPR003660">
    <property type="entry name" value="HAMP_dom"/>
</dbReference>
<keyword evidence="5" id="KW-0597">Phosphoprotein</keyword>
<evidence type="ECO:0000313" key="14">
    <source>
        <dbReference type="EMBL" id="HIZ42124.1"/>
    </source>
</evidence>